<dbReference type="InterPro" id="IPR002401">
    <property type="entry name" value="Cyt_P450_E_grp-I"/>
</dbReference>
<evidence type="ECO:0000256" key="5">
    <source>
        <dbReference type="ARBA" id="ARBA00022723"/>
    </source>
</evidence>
<keyword evidence="8" id="KW-0503">Monooxygenase</keyword>
<dbReference type="PANTHER" id="PTHR24305">
    <property type="entry name" value="CYTOCHROME P450"/>
    <property type="match status" value="1"/>
</dbReference>
<evidence type="ECO:0000256" key="2">
    <source>
        <dbReference type="ARBA" id="ARBA00005179"/>
    </source>
</evidence>
<comment type="pathway">
    <text evidence="2">Secondary metabolite biosynthesis.</text>
</comment>
<dbReference type="Gene3D" id="1.10.630.10">
    <property type="entry name" value="Cytochrome P450"/>
    <property type="match status" value="1"/>
</dbReference>
<evidence type="ECO:0000256" key="8">
    <source>
        <dbReference type="ARBA" id="ARBA00023033"/>
    </source>
</evidence>
<keyword evidence="11" id="KW-1185">Reference proteome</keyword>
<dbReference type="GO" id="GO:0005506">
    <property type="term" value="F:iron ion binding"/>
    <property type="evidence" value="ECO:0007669"/>
    <property type="project" value="InterPro"/>
</dbReference>
<dbReference type="InterPro" id="IPR036396">
    <property type="entry name" value="Cyt_P450_sf"/>
</dbReference>
<dbReference type="GO" id="GO:0004497">
    <property type="term" value="F:monooxygenase activity"/>
    <property type="evidence" value="ECO:0007669"/>
    <property type="project" value="UniProtKB-KW"/>
</dbReference>
<sequence length="490" mass="55454">MSNQERQLLFGVVYSVLYNCFLSPISKVPGPVVAKVSPFWLMRAVCRGNLNRDIQELHRRYGPVVRLSPTEVSFATIEAQNAIHRPGASSKTGLFFTKEGTLEAMMGEIIWPAPNLLTATKPDEHQRLKRALQPAFTERSLQSQEPIQRQHAERLIENVRRSSEKNVFVDLTPHMSRAIWDIVSDLSFGEPLLKDQLAKFELLKTTFCKVSPLLEALQVSLAVPGVQLFSKACIGLVPLLFWLPTNVLPSAQLRKRCERKDLNEDFLTAITRCRELGISMTDKELQSNASLLVMVGYDTTATSLSSTMNLLLRHPLYLAALKKELHFHFASTEEMRATSLSQLPLLNGCIQEALRLFPPANGKGTNRTSPGTIIDNIYIPRGVNVSADMYTIQRSPLYWAQPDSFRPERWFDNGPGTEFAKDVRASHCPFLLGPRMCIGRAVALQSMRMLLARIIFCFDLEAAEEYDWEKDVPSSYLWTDYRCMARVRCN</sequence>
<dbReference type="PRINTS" id="PR00463">
    <property type="entry name" value="EP450I"/>
</dbReference>
<organism evidence="10 11">
    <name type="scientific">Colletotrichum sojae</name>
    <dbReference type="NCBI Taxonomy" id="2175907"/>
    <lineage>
        <taxon>Eukaryota</taxon>
        <taxon>Fungi</taxon>
        <taxon>Dikarya</taxon>
        <taxon>Ascomycota</taxon>
        <taxon>Pezizomycotina</taxon>
        <taxon>Sordariomycetes</taxon>
        <taxon>Hypocreomycetidae</taxon>
        <taxon>Glomerellales</taxon>
        <taxon>Glomerellaceae</taxon>
        <taxon>Colletotrichum</taxon>
        <taxon>Colletotrichum orchidearum species complex</taxon>
    </lineage>
</organism>
<keyword evidence="4 9" id="KW-0349">Heme</keyword>
<comment type="caution">
    <text evidence="10">The sequence shown here is derived from an EMBL/GenBank/DDBJ whole genome shotgun (WGS) entry which is preliminary data.</text>
</comment>
<evidence type="ECO:0000313" key="11">
    <source>
        <dbReference type="Proteomes" id="UP000652219"/>
    </source>
</evidence>
<keyword evidence="5 9" id="KW-0479">Metal-binding</keyword>
<evidence type="ECO:0000256" key="3">
    <source>
        <dbReference type="ARBA" id="ARBA00010617"/>
    </source>
</evidence>
<gene>
    <name evidence="10" type="ORF">CSOJ01_06738</name>
</gene>
<dbReference type="InterPro" id="IPR050121">
    <property type="entry name" value="Cytochrome_P450_monoxygenase"/>
</dbReference>
<dbReference type="EMBL" id="WIGN01000097">
    <property type="protein sequence ID" value="KAF6809683.1"/>
    <property type="molecule type" value="Genomic_DNA"/>
</dbReference>
<dbReference type="InterPro" id="IPR001128">
    <property type="entry name" value="Cyt_P450"/>
</dbReference>
<feature type="binding site" description="axial binding residue" evidence="9">
    <location>
        <position position="437"/>
    </location>
    <ligand>
        <name>heme</name>
        <dbReference type="ChEBI" id="CHEBI:30413"/>
    </ligand>
    <ligandPart>
        <name>Fe</name>
        <dbReference type="ChEBI" id="CHEBI:18248"/>
    </ligandPart>
</feature>
<dbReference type="GO" id="GO:0016705">
    <property type="term" value="F:oxidoreductase activity, acting on paired donors, with incorporation or reduction of molecular oxygen"/>
    <property type="evidence" value="ECO:0007669"/>
    <property type="project" value="InterPro"/>
</dbReference>
<protein>
    <submittedName>
        <fullName evidence="10">Cytochrome p450</fullName>
    </submittedName>
</protein>
<evidence type="ECO:0000313" key="10">
    <source>
        <dbReference type="EMBL" id="KAF6809683.1"/>
    </source>
</evidence>
<reference evidence="10 11" key="1">
    <citation type="journal article" date="2020" name="Phytopathology">
        <title>Genome Sequence Resources of Colletotrichum truncatum, C. plurivorum, C. musicola, and C. sojae: Four Species Pathogenic to Soybean (Glycine max).</title>
        <authorList>
            <person name="Rogerio F."/>
            <person name="Boufleur T.R."/>
            <person name="Ciampi-Guillardi M."/>
            <person name="Sukno S.A."/>
            <person name="Thon M.R."/>
            <person name="Massola Junior N.S."/>
            <person name="Baroncelli R."/>
        </authorList>
    </citation>
    <scope>NUCLEOTIDE SEQUENCE [LARGE SCALE GENOMIC DNA]</scope>
    <source>
        <strain evidence="10 11">LFN0009</strain>
    </source>
</reference>
<dbReference type="PANTHER" id="PTHR24305:SF162">
    <property type="entry name" value="P450, PUTATIVE (EUROFUNG)-RELATED"/>
    <property type="match status" value="1"/>
</dbReference>
<keyword evidence="7 9" id="KW-0408">Iron</keyword>
<dbReference type="AlphaFoldDB" id="A0A8H6JB59"/>
<evidence type="ECO:0000256" key="7">
    <source>
        <dbReference type="ARBA" id="ARBA00023004"/>
    </source>
</evidence>
<comment type="similarity">
    <text evidence="3">Belongs to the cytochrome P450 family.</text>
</comment>
<dbReference type="Pfam" id="PF00067">
    <property type="entry name" value="p450"/>
    <property type="match status" value="1"/>
</dbReference>
<evidence type="ECO:0000256" key="4">
    <source>
        <dbReference type="ARBA" id="ARBA00022617"/>
    </source>
</evidence>
<dbReference type="PRINTS" id="PR00385">
    <property type="entry name" value="P450"/>
</dbReference>
<dbReference type="SUPFAM" id="SSF48264">
    <property type="entry name" value="Cytochrome P450"/>
    <property type="match status" value="1"/>
</dbReference>
<accession>A0A8H6JB59</accession>
<comment type="cofactor">
    <cofactor evidence="1 9">
        <name>heme</name>
        <dbReference type="ChEBI" id="CHEBI:30413"/>
    </cofactor>
</comment>
<evidence type="ECO:0000256" key="1">
    <source>
        <dbReference type="ARBA" id="ARBA00001971"/>
    </source>
</evidence>
<evidence type="ECO:0000256" key="6">
    <source>
        <dbReference type="ARBA" id="ARBA00023002"/>
    </source>
</evidence>
<name>A0A8H6JB59_9PEZI</name>
<dbReference type="Proteomes" id="UP000652219">
    <property type="component" value="Unassembled WGS sequence"/>
</dbReference>
<proteinExistence type="inferred from homology"/>
<keyword evidence="6" id="KW-0560">Oxidoreductase</keyword>
<dbReference type="GO" id="GO:0020037">
    <property type="term" value="F:heme binding"/>
    <property type="evidence" value="ECO:0007669"/>
    <property type="project" value="InterPro"/>
</dbReference>
<evidence type="ECO:0000256" key="9">
    <source>
        <dbReference type="PIRSR" id="PIRSR602401-1"/>
    </source>
</evidence>